<evidence type="ECO:0000313" key="2">
    <source>
        <dbReference type="Proteomes" id="UP000070501"/>
    </source>
</evidence>
<name>A0A136J6E8_9PEZI</name>
<gene>
    <name evidence="1" type="ORF">Micbo1qcDRAFT_173916</name>
</gene>
<reference evidence="2" key="1">
    <citation type="submission" date="2016-02" db="EMBL/GenBank/DDBJ databases">
        <title>Draft genome sequence of Microdochium bolleyi, a fungal endophyte of beachgrass.</title>
        <authorList>
            <consortium name="DOE Joint Genome Institute"/>
            <person name="David A.S."/>
            <person name="May G."/>
            <person name="Haridas S."/>
            <person name="Lim J."/>
            <person name="Wang M."/>
            <person name="Labutti K."/>
            <person name="Lipzen A."/>
            <person name="Barry K."/>
            <person name="Grigoriev I.V."/>
        </authorList>
    </citation>
    <scope>NUCLEOTIDE SEQUENCE [LARGE SCALE GENOMIC DNA]</scope>
    <source>
        <strain evidence="2">J235TASD1</strain>
    </source>
</reference>
<evidence type="ECO:0000313" key="1">
    <source>
        <dbReference type="EMBL" id="KXJ92755.1"/>
    </source>
</evidence>
<organism evidence="1 2">
    <name type="scientific">Microdochium bolleyi</name>
    <dbReference type="NCBI Taxonomy" id="196109"/>
    <lineage>
        <taxon>Eukaryota</taxon>
        <taxon>Fungi</taxon>
        <taxon>Dikarya</taxon>
        <taxon>Ascomycota</taxon>
        <taxon>Pezizomycotina</taxon>
        <taxon>Sordariomycetes</taxon>
        <taxon>Xylariomycetidae</taxon>
        <taxon>Xylariales</taxon>
        <taxon>Microdochiaceae</taxon>
        <taxon>Microdochium</taxon>
    </lineage>
</organism>
<dbReference type="EMBL" id="KQ964248">
    <property type="protein sequence ID" value="KXJ92755.1"/>
    <property type="molecule type" value="Genomic_DNA"/>
</dbReference>
<keyword evidence="2" id="KW-1185">Reference proteome</keyword>
<dbReference type="Proteomes" id="UP000070501">
    <property type="component" value="Unassembled WGS sequence"/>
</dbReference>
<protein>
    <submittedName>
        <fullName evidence="1">Uncharacterized protein</fullName>
    </submittedName>
</protein>
<accession>A0A136J6E8</accession>
<sequence length="193" mass="21370">MAPLSMPPCQISLVTWVSSCPCSQSVLPSRYSVLQLSKCGRPATSVEPEVDSLPRLEGSDKDYWASKIFVIFHRRAPPPPCETVQTPASIEQPNVSGIDSWSARRPFTTPWWGAISSFAQASPRYDTAVTAAVSGTRVEHCAPAFLSPALVKIEPAYDAQVQEEEAVIMASLDHRQMRLQRVTADWKPRMQQE</sequence>
<dbReference type="InParanoid" id="A0A136J6E8"/>
<proteinExistence type="predicted"/>
<dbReference type="AlphaFoldDB" id="A0A136J6E8"/>